<protein>
    <submittedName>
        <fullName evidence="4">TetR family transcriptional regulator</fullName>
    </submittedName>
</protein>
<reference evidence="4 5" key="1">
    <citation type="journal article" date="2018" name="J. Microbiol.">
        <title>Leifsonia flava sp. nov., a novel actinobacterium isolated from the rhizosphere of Aquilegia viridiflora.</title>
        <authorList>
            <person name="Cai Y."/>
            <person name="Tao W.Z."/>
            <person name="Ma Y.J."/>
            <person name="Cheng J."/>
            <person name="Zhang M.Y."/>
            <person name="Zhang Y.X."/>
        </authorList>
    </citation>
    <scope>NUCLEOTIDE SEQUENCE [LARGE SCALE GENOMIC DNA]</scope>
    <source>
        <strain evidence="4 5">SYP-B2174</strain>
    </source>
</reference>
<feature type="DNA-binding region" description="H-T-H motif" evidence="2">
    <location>
        <begin position="40"/>
        <end position="59"/>
    </location>
</feature>
<dbReference type="Gene3D" id="1.10.357.10">
    <property type="entry name" value="Tetracycline Repressor, domain 2"/>
    <property type="match status" value="1"/>
</dbReference>
<sequence>MTFAAPFHRARSDEQRAERRQAILDAAAGILSESRVSELSLTALAHRVGLAKSNVLRYFDSREAVLLELYDREFRAWLRDLRALTDADPRAAATVDGLASMIAAAAVARPVFCDLCASAAVVLERNVSVPAAAAYKRSSLETAHDLAGFARPLLGEKGDAAALAFSGGTVIVIGGLWAASQPSPAMAEAYAGDPALAAMRIDLRVGIRELVATLIAGLRERTPTLD</sequence>
<proteinExistence type="predicted"/>
<dbReference type="InterPro" id="IPR041483">
    <property type="entry name" value="TetR_C_34"/>
</dbReference>
<organism evidence="4 5">
    <name type="scientific">Orlajensenia leifsoniae</name>
    <dbReference type="NCBI Taxonomy" id="2561933"/>
    <lineage>
        <taxon>Bacteria</taxon>
        <taxon>Bacillati</taxon>
        <taxon>Actinomycetota</taxon>
        <taxon>Actinomycetes</taxon>
        <taxon>Micrococcales</taxon>
        <taxon>Microbacteriaceae</taxon>
        <taxon>Orlajensenia</taxon>
    </lineage>
</organism>
<evidence type="ECO:0000256" key="2">
    <source>
        <dbReference type="PROSITE-ProRule" id="PRU00335"/>
    </source>
</evidence>
<comment type="caution">
    <text evidence="4">The sequence shown here is derived from an EMBL/GenBank/DDBJ whole genome shotgun (WGS) entry which is preliminary data.</text>
</comment>
<dbReference type="GO" id="GO:0003677">
    <property type="term" value="F:DNA binding"/>
    <property type="evidence" value="ECO:0007669"/>
    <property type="project" value="UniProtKB-UniRule"/>
</dbReference>
<dbReference type="Proteomes" id="UP000298127">
    <property type="component" value="Unassembled WGS sequence"/>
</dbReference>
<accession>A0A4Y9QT05</accession>
<evidence type="ECO:0000259" key="3">
    <source>
        <dbReference type="PROSITE" id="PS50977"/>
    </source>
</evidence>
<dbReference type="InterPro" id="IPR009057">
    <property type="entry name" value="Homeodomain-like_sf"/>
</dbReference>
<evidence type="ECO:0000256" key="1">
    <source>
        <dbReference type="ARBA" id="ARBA00023125"/>
    </source>
</evidence>
<feature type="domain" description="HTH tetR-type" evidence="3">
    <location>
        <begin position="17"/>
        <end position="77"/>
    </location>
</feature>
<dbReference type="PROSITE" id="PS50977">
    <property type="entry name" value="HTH_TETR_2"/>
    <property type="match status" value="1"/>
</dbReference>
<evidence type="ECO:0000313" key="5">
    <source>
        <dbReference type="Proteomes" id="UP000298127"/>
    </source>
</evidence>
<dbReference type="RefSeq" id="WP_135121764.1">
    <property type="nucleotide sequence ID" value="NZ_SPQZ01000010.1"/>
</dbReference>
<keyword evidence="5" id="KW-1185">Reference proteome</keyword>
<dbReference type="Pfam" id="PF17929">
    <property type="entry name" value="TetR_C_34"/>
    <property type="match status" value="1"/>
</dbReference>
<dbReference type="AlphaFoldDB" id="A0A4Y9QT05"/>
<dbReference type="InterPro" id="IPR001647">
    <property type="entry name" value="HTH_TetR"/>
</dbReference>
<dbReference type="SUPFAM" id="SSF46689">
    <property type="entry name" value="Homeodomain-like"/>
    <property type="match status" value="1"/>
</dbReference>
<dbReference type="EMBL" id="SPQZ01000010">
    <property type="protein sequence ID" value="TFV94075.1"/>
    <property type="molecule type" value="Genomic_DNA"/>
</dbReference>
<evidence type="ECO:0000313" key="4">
    <source>
        <dbReference type="EMBL" id="TFV94075.1"/>
    </source>
</evidence>
<dbReference type="Pfam" id="PF00440">
    <property type="entry name" value="TetR_N"/>
    <property type="match status" value="1"/>
</dbReference>
<name>A0A4Y9QT05_9MICO</name>
<keyword evidence="1 2" id="KW-0238">DNA-binding</keyword>
<gene>
    <name evidence="4" type="ORF">E4M00_17515</name>
</gene>